<dbReference type="AlphaFoldDB" id="A0A2K9HGF5"/>
<dbReference type="InterPro" id="IPR036634">
    <property type="entry name" value="PRD_sf"/>
</dbReference>
<protein>
    <submittedName>
        <fullName evidence="8">Uncharacterized protein</fullName>
    </submittedName>
</protein>
<gene>
    <name evidence="8" type="ORF">LA20249_00900</name>
</gene>
<dbReference type="SUPFAM" id="SSF63520">
    <property type="entry name" value="PTS-regulatory domain, PRD"/>
    <property type="match status" value="1"/>
</dbReference>
<feature type="domain" description="PRD" evidence="7">
    <location>
        <begin position="295"/>
        <end position="399"/>
    </location>
</feature>
<dbReference type="InterPro" id="IPR050661">
    <property type="entry name" value="BglG_antiterminators"/>
</dbReference>
<keyword evidence="9" id="KW-1185">Reference proteome</keyword>
<dbReference type="Gene3D" id="3.40.930.10">
    <property type="entry name" value="Mannitol-specific EII, Chain A"/>
    <property type="match status" value="1"/>
</dbReference>
<evidence type="ECO:0000313" key="8">
    <source>
        <dbReference type="EMBL" id="AUI70846.1"/>
    </source>
</evidence>
<dbReference type="GO" id="GO:0006355">
    <property type="term" value="P:regulation of DNA-templated transcription"/>
    <property type="evidence" value="ECO:0007669"/>
    <property type="project" value="InterPro"/>
</dbReference>
<dbReference type="Gene3D" id="1.10.1790.10">
    <property type="entry name" value="PRD domain"/>
    <property type="match status" value="1"/>
</dbReference>
<feature type="domain" description="PTS EIIA type-2" evidence="5">
    <location>
        <begin position="499"/>
        <end position="635"/>
    </location>
</feature>
<evidence type="ECO:0000313" key="9">
    <source>
        <dbReference type="Proteomes" id="UP000234653"/>
    </source>
</evidence>
<evidence type="ECO:0000256" key="3">
    <source>
        <dbReference type="ARBA" id="ARBA00023015"/>
    </source>
</evidence>
<dbReference type="InterPro" id="IPR011608">
    <property type="entry name" value="PRD"/>
</dbReference>
<evidence type="ECO:0000259" key="6">
    <source>
        <dbReference type="PROSITE" id="PS51099"/>
    </source>
</evidence>
<dbReference type="PROSITE" id="PS51099">
    <property type="entry name" value="PTS_EIIB_TYPE_2"/>
    <property type="match status" value="1"/>
</dbReference>
<dbReference type="InterPro" id="IPR013011">
    <property type="entry name" value="PTS_EIIB_2"/>
</dbReference>
<sequence>MNISGIEIAISKYILNNEIVHYSDLEEEFQISKPTISKKLTDIDSFLNSSKVDIELIRGRNIGIYFTGNKKYLWELLSSNDEWHPITPKDRRMYILSSLLFRKNITTITNLTQELFVSQRTIENDLLWIRKFIADNNGRLINDSGILKLVMTRDYLYAFMIYVFHDYWGDNINQSDDKNVIFPPILKNFFNENDARRIFQFVDNFLEEHNFKTTEYEYTSLVIYLLIQYTLFSNSVGIIKISNLDTEFENFEEETLELARAFNNKFHYHFKNEQKNYLNNFMILIKSENDRKLSFDNESEISEIKDIIVGHDKSVNIYDGKFLEGLSKHISLSVKRIKFGMKIINPYTSDFKKSYPISFDEALKLFARINKKFNVVFNDDEVALMGMYFASLSERRGVVNKMVTATIVCNTGIGTSRFLEEKIHQEMSDIIMVDGIKVTHELSSEEINSDIIISTVPIRNVNKPYVYVSPFLNQEDKNKILNLIKKINQTKKENDILSKLIDPRLIIFTEEKDSNYKSALLKLIEQTIKYGYSDDELYDSAIIREKLSSTATDGMALPHGTTNHIKKPFIGIIKSKQGIDWLGESVHIAFFMGLKGIDATSMKNIYHQLNNIVENKKIISNLINCDDKKKFFTYL</sequence>
<dbReference type="InterPro" id="IPR036095">
    <property type="entry name" value="PTS_EIIB-like_sf"/>
</dbReference>
<dbReference type="PANTHER" id="PTHR30185:SF18">
    <property type="entry name" value="TRANSCRIPTIONAL REGULATOR MTLR"/>
    <property type="match status" value="1"/>
</dbReference>
<dbReference type="OrthoDB" id="3175596at2"/>
<dbReference type="Gene3D" id="3.40.50.2300">
    <property type="match status" value="1"/>
</dbReference>
<dbReference type="Proteomes" id="UP000234653">
    <property type="component" value="Chromosome"/>
</dbReference>
<proteinExistence type="predicted"/>
<dbReference type="Pfam" id="PF00874">
    <property type="entry name" value="PRD"/>
    <property type="match status" value="1"/>
</dbReference>
<dbReference type="PROSITE" id="PS51094">
    <property type="entry name" value="PTS_EIIA_TYPE_2"/>
    <property type="match status" value="1"/>
</dbReference>
<dbReference type="SUPFAM" id="SSF52794">
    <property type="entry name" value="PTS system IIB component-like"/>
    <property type="match status" value="1"/>
</dbReference>
<dbReference type="STRING" id="1423720.FC67_GL000169"/>
<keyword evidence="2" id="KW-0677">Repeat</keyword>
<dbReference type="EMBL" id="CP018867">
    <property type="protein sequence ID" value="AUI70846.1"/>
    <property type="molecule type" value="Genomic_DNA"/>
</dbReference>
<dbReference type="PANTHER" id="PTHR30185">
    <property type="entry name" value="CRYPTIC BETA-GLUCOSIDE BGL OPERON ANTITERMINATOR"/>
    <property type="match status" value="1"/>
</dbReference>
<evidence type="ECO:0000256" key="1">
    <source>
        <dbReference type="ARBA" id="ARBA00022679"/>
    </source>
</evidence>
<dbReference type="Pfam" id="PF00359">
    <property type="entry name" value="PTS_EIIA_2"/>
    <property type="match status" value="1"/>
</dbReference>
<dbReference type="InterPro" id="IPR002178">
    <property type="entry name" value="PTS_EIIA_type-2_dom"/>
</dbReference>
<accession>A0A2K9HGF5</accession>
<evidence type="ECO:0000259" key="5">
    <source>
        <dbReference type="PROSITE" id="PS51094"/>
    </source>
</evidence>
<keyword evidence="3" id="KW-0805">Transcription regulation</keyword>
<dbReference type="RefSeq" id="WP_057737811.1">
    <property type="nucleotide sequence ID" value="NZ_AZDQ01000007.1"/>
</dbReference>
<evidence type="ECO:0000256" key="2">
    <source>
        <dbReference type="ARBA" id="ARBA00022737"/>
    </source>
</evidence>
<dbReference type="GO" id="GO:0008982">
    <property type="term" value="F:protein-N(PI)-phosphohistidine-sugar phosphotransferase activity"/>
    <property type="evidence" value="ECO:0007669"/>
    <property type="project" value="InterPro"/>
</dbReference>
<dbReference type="InterPro" id="IPR016152">
    <property type="entry name" value="PTrfase/Anion_transptr"/>
</dbReference>
<evidence type="ECO:0000256" key="4">
    <source>
        <dbReference type="ARBA" id="ARBA00023163"/>
    </source>
</evidence>
<dbReference type="GO" id="GO:0009401">
    <property type="term" value="P:phosphoenolpyruvate-dependent sugar phosphotransferase system"/>
    <property type="evidence" value="ECO:0007669"/>
    <property type="project" value="InterPro"/>
</dbReference>
<reference evidence="8 9" key="1">
    <citation type="submission" date="2016-12" db="EMBL/GenBank/DDBJ databases">
        <title>The whole genome sequencing and assembly of Lactobacillus alimentarius DSM 20249T strain.</title>
        <authorList>
            <person name="Lee Y.-J."/>
            <person name="Yi H."/>
            <person name="Bahn Y.-S."/>
            <person name="Kim J.F."/>
            <person name="Lee D.-W."/>
        </authorList>
    </citation>
    <scope>NUCLEOTIDE SEQUENCE [LARGE SCALE GENOMIC DNA]</scope>
    <source>
        <strain evidence="8 9">DSM 20249</strain>
    </source>
</reference>
<dbReference type="SUPFAM" id="SSF55804">
    <property type="entry name" value="Phoshotransferase/anion transport protein"/>
    <property type="match status" value="1"/>
</dbReference>
<organism evidence="8 9">
    <name type="scientific">Companilactobacillus alimentarius DSM 20249</name>
    <dbReference type="NCBI Taxonomy" id="1423720"/>
    <lineage>
        <taxon>Bacteria</taxon>
        <taxon>Bacillati</taxon>
        <taxon>Bacillota</taxon>
        <taxon>Bacilli</taxon>
        <taxon>Lactobacillales</taxon>
        <taxon>Lactobacillaceae</taxon>
        <taxon>Companilactobacillus</taxon>
    </lineage>
</organism>
<keyword evidence="4" id="KW-0804">Transcription</keyword>
<evidence type="ECO:0000259" key="7">
    <source>
        <dbReference type="PROSITE" id="PS51372"/>
    </source>
</evidence>
<name>A0A2K9HGF5_9LACO</name>
<dbReference type="CDD" id="cd05568">
    <property type="entry name" value="PTS_IIB_bgl_like"/>
    <property type="match status" value="1"/>
</dbReference>
<dbReference type="PROSITE" id="PS51372">
    <property type="entry name" value="PRD_2"/>
    <property type="match status" value="1"/>
</dbReference>
<dbReference type="KEGG" id="lali:LA20249_00900"/>
<feature type="domain" description="PTS EIIB type-2" evidence="6">
    <location>
        <begin position="403"/>
        <end position="492"/>
    </location>
</feature>
<keyword evidence="1" id="KW-0808">Transferase</keyword>